<dbReference type="InterPro" id="IPR036629">
    <property type="entry name" value="YjbJ_sf"/>
</dbReference>
<gene>
    <name evidence="4" type="ordered locus">SVEN_6932</name>
</gene>
<feature type="compositionally biased region" description="Basic residues" evidence="2">
    <location>
        <begin position="1"/>
        <end position="11"/>
    </location>
</feature>
<dbReference type="HOGENOM" id="CLU_135567_0_3_11"/>
<dbReference type="SUPFAM" id="SSF69047">
    <property type="entry name" value="Hypothetical protein YjbJ"/>
    <property type="match status" value="1"/>
</dbReference>
<dbReference type="Gene3D" id="1.10.1470.10">
    <property type="entry name" value="YjbJ"/>
    <property type="match status" value="1"/>
</dbReference>
<evidence type="ECO:0000259" key="3">
    <source>
        <dbReference type="Pfam" id="PF05532"/>
    </source>
</evidence>
<keyword evidence="5" id="KW-1185">Reference proteome</keyword>
<dbReference type="Pfam" id="PF05532">
    <property type="entry name" value="CsbD"/>
    <property type="match status" value="1"/>
</dbReference>
<feature type="region of interest" description="Disordered" evidence="2">
    <location>
        <begin position="1"/>
        <end position="62"/>
    </location>
</feature>
<dbReference type="Proteomes" id="UP000006854">
    <property type="component" value="Chromosome"/>
</dbReference>
<feature type="compositionally biased region" description="Basic and acidic residues" evidence="2">
    <location>
        <begin position="12"/>
        <end position="62"/>
    </location>
</feature>
<accession>F2RJ92</accession>
<evidence type="ECO:0000256" key="1">
    <source>
        <dbReference type="ARBA" id="ARBA00009129"/>
    </source>
</evidence>
<dbReference type="KEGG" id="sve:SVEN_6932"/>
<evidence type="ECO:0000313" key="4">
    <source>
        <dbReference type="EMBL" id="CCA60218.1"/>
    </source>
</evidence>
<dbReference type="EMBL" id="FR845719">
    <property type="protein sequence ID" value="CCA60218.1"/>
    <property type="molecule type" value="Genomic_DNA"/>
</dbReference>
<organism evidence="4 5">
    <name type="scientific">Streptomyces venezuelae (strain ATCC 10712 / CBS 650.69 / DSM 40230 / JCM 4526 / NBRC 13096 / PD 04745)</name>
    <dbReference type="NCBI Taxonomy" id="953739"/>
    <lineage>
        <taxon>Bacteria</taxon>
        <taxon>Bacillati</taxon>
        <taxon>Actinomycetota</taxon>
        <taxon>Actinomycetes</taxon>
        <taxon>Kitasatosporales</taxon>
        <taxon>Streptomycetaceae</taxon>
        <taxon>Streptomyces</taxon>
    </lineage>
</organism>
<evidence type="ECO:0000313" key="5">
    <source>
        <dbReference type="Proteomes" id="UP000006854"/>
    </source>
</evidence>
<evidence type="ECO:0000256" key="2">
    <source>
        <dbReference type="SAM" id="MobiDB-lite"/>
    </source>
</evidence>
<comment type="similarity">
    <text evidence="1">Belongs to the UPF0337 (CsbD) family.</text>
</comment>
<dbReference type="AlphaFoldDB" id="F2RJ92"/>
<feature type="domain" description="CsbD-like" evidence="3">
    <location>
        <begin position="6"/>
        <end position="51"/>
    </location>
</feature>
<dbReference type="GeneID" id="51867447"/>
<proteinExistence type="inferred from homology"/>
<dbReference type="PATRIC" id="fig|953739.5.peg.2151"/>
<dbReference type="RefSeq" id="WP_015038113.1">
    <property type="nucleotide sequence ID" value="NC_018750.1"/>
</dbReference>
<dbReference type="OrthoDB" id="2143260at2"/>
<sequence length="62" mass="6742">MRKSGAQKGKGKIKEVAGKATGDTRLEAEGKTDQMAAKAREGIERVHESARRAREETERGTS</sequence>
<name>F2RJ92_STRVP</name>
<dbReference type="STRING" id="953739.SVEN_6932"/>
<dbReference type="InterPro" id="IPR008462">
    <property type="entry name" value="CsbD"/>
</dbReference>
<dbReference type="eggNOG" id="ENOG503264Y">
    <property type="taxonomic scope" value="Bacteria"/>
</dbReference>
<protein>
    <recommendedName>
        <fullName evidence="3">CsbD-like domain-containing protein</fullName>
    </recommendedName>
</protein>
<reference evidence="4 5" key="1">
    <citation type="journal article" date="2011" name="BMC Genomics">
        <title>Genome-wide analysis of the role of GlnR in Streptomyces venezuelae provides new insights into global nitrogen regulation in actinomycetes.</title>
        <authorList>
            <person name="Pullan S.T."/>
            <person name="Bibb M.J."/>
            <person name="Merrick M."/>
        </authorList>
    </citation>
    <scope>NUCLEOTIDE SEQUENCE [LARGE SCALE GENOMIC DNA]</scope>
    <source>
        <strain evidence="4">ATCC 10712</strain>
    </source>
</reference>